<reference evidence="1 2" key="1">
    <citation type="journal article" date="2017" name="Infect. Genet. Evol.">
        <title>Comparative genome analysis of fish pathogen Flavobacterium columnare reveals extensive sequence diversity within the species.</title>
        <authorList>
            <person name="Kayansamruaj P."/>
            <person name="Dong H.T."/>
            <person name="Hirono I."/>
            <person name="Kondo H."/>
            <person name="Senapin S."/>
            <person name="Rodkhum C."/>
        </authorList>
    </citation>
    <scope>NUCLEOTIDE SEQUENCE [LARGE SCALE GENOMIC DNA]</scope>
    <source>
        <strain evidence="1 2">1215</strain>
    </source>
</reference>
<protein>
    <recommendedName>
        <fullName evidence="3">DUF4255 domain-containing protein</fullName>
    </recommendedName>
</protein>
<gene>
    <name evidence="1" type="ORF">BWK59_05780</name>
</gene>
<proteinExistence type="predicted"/>
<sequence>MDSFFEKIFLAIQNRITQEVPEILWIDQDLGQLASDEFRRMVYPTILIDFPTAPVEYMGQNIKLVKPTISILLIFNNYSQTHHLAPDEVKQKGLEYLRIEQKVANALQGWFENYFTPLAQTNTQSRNNNEIGVRARELTFTTSYEDWSLEDDQYKNVTFSFSGGIMP</sequence>
<evidence type="ECO:0008006" key="3">
    <source>
        <dbReference type="Google" id="ProtNLM"/>
    </source>
</evidence>
<dbReference type="RefSeq" id="WP_088391936.1">
    <property type="nucleotide sequence ID" value="NZ_MTCZ01000041.1"/>
</dbReference>
<organism evidence="1 2">
    <name type="scientific">Flavobacterium davisii</name>
    <dbReference type="NCBI Taxonomy" id="2906077"/>
    <lineage>
        <taxon>Bacteria</taxon>
        <taxon>Pseudomonadati</taxon>
        <taxon>Bacteroidota</taxon>
        <taxon>Flavobacteriia</taxon>
        <taxon>Flavobacteriales</taxon>
        <taxon>Flavobacteriaceae</taxon>
        <taxon>Flavobacterium</taxon>
    </lineage>
</organism>
<comment type="caution">
    <text evidence="1">The sequence shown here is derived from an EMBL/GenBank/DDBJ whole genome shotgun (WGS) entry which is preliminary data.</text>
</comment>
<dbReference type="EMBL" id="MTCZ01000041">
    <property type="protein sequence ID" value="OWP84332.1"/>
    <property type="molecule type" value="Genomic_DNA"/>
</dbReference>
<accession>A0A2D0AII1</accession>
<evidence type="ECO:0000313" key="1">
    <source>
        <dbReference type="EMBL" id="OWP84332.1"/>
    </source>
</evidence>
<evidence type="ECO:0000313" key="2">
    <source>
        <dbReference type="Proteomes" id="UP000197768"/>
    </source>
</evidence>
<name>A0A2D0AII1_9FLAO</name>
<dbReference type="AlphaFoldDB" id="A0A2D0AII1"/>
<dbReference type="Proteomes" id="UP000197768">
    <property type="component" value="Unassembled WGS sequence"/>
</dbReference>